<dbReference type="EMBL" id="CP031124">
    <property type="protein sequence ID" value="AXF85870.1"/>
    <property type="molecule type" value="Genomic_DNA"/>
</dbReference>
<dbReference type="RefSeq" id="WP_114563018.1">
    <property type="nucleotide sequence ID" value="NZ_CP031124.1"/>
</dbReference>
<evidence type="ECO:0000313" key="6">
    <source>
        <dbReference type="EMBL" id="AXF85870.1"/>
    </source>
</evidence>
<dbReference type="FunFam" id="3.40.190.290:FF:000001">
    <property type="entry name" value="Transcriptional regulator, LysR family"/>
    <property type="match status" value="1"/>
</dbReference>
<dbReference type="GO" id="GO:0003700">
    <property type="term" value="F:DNA-binding transcription factor activity"/>
    <property type="evidence" value="ECO:0007669"/>
    <property type="project" value="InterPro"/>
</dbReference>
<keyword evidence="7" id="KW-1185">Reference proteome</keyword>
<dbReference type="PROSITE" id="PS50931">
    <property type="entry name" value="HTH_LYSR"/>
    <property type="match status" value="1"/>
</dbReference>
<dbReference type="Pfam" id="PF00126">
    <property type="entry name" value="HTH_1"/>
    <property type="match status" value="1"/>
</dbReference>
<keyword evidence="4" id="KW-0804">Transcription</keyword>
<dbReference type="OrthoDB" id="9786526at2"/>
<gene>
    <name evidence="6" type="primary">dmlR_5</name>
    <name evidence="6" type="ORF">DTO96_101610</name>
</gene>
<dbReference type="Pfam" id="PF03466">
    <property type="entry name" value="LysR_substrate"/>
    <property type="match status" value="1"/>
</dbReference>
<dbReference type="Proteomes" id="UP000252182">
    <property type="component" value="Chromosome"/>
</dbReference>
<feature type="domain" description="HTH lysR-type" evidence="5">
    <location>
        <begin position="1"/>
        <end position="59"/>
    </location>
</feature>
<evidence type="ECO:0000256" key="1">
    <source>
        <dbReference type="ARBA" id="ARBA00009437"/>
    </source>
</evidence>
<sequence>MKSISDLVFFELLAQHVSLASAAEAMDVTPPAVSRRLSQMEKRLKVKLLNRTTRRLSLTPEGELYLERGCTILSELAALERDLTNLNSLPSGCLSINATHGFGRQFLPNVISDFVSLYPEVSVVLHISDQPMSISEHGIDIGIRPSTPPNSRLHAKMLAHNPRVLCAAPAYVQKYGMPKVPRDLQTLNCIVTRENSTTFSNWQLTDGKSQETIKVRGSLSTNQGEIALDWALAGHGVLLRSEWAVSKHIVAGTLVRVLPSWQGPSADIHAIYAPRKIPQAKVSAFINFLKDRLSAEMSNR</sequence>
<reference evidence="7" key="1">
    <citation type="submission" date="2018-07" db="EMBL/GenBank/DDBJ databases">
        <authorList>
            <person name="Kim H."/>
        </authorList>
    </citation>
    <scope>NUCLEOTIDE SEQUENCE [LARGE SCALE GENOMIC DNA]</scope>
    <source>
        <strain evidence="7">F02</strain>
    </source>
</reference>
<dbReference type="PANTHER" id="PTHR30537">
    <property type="entry name" value="HTH-TYPE TRANSCRIPTIONAL REGULATOR"/>
    <property type="match status" value="1"/>
</dbReference>
<dbReference type="SUPFAM" id="SSF46785">
    <property type="entry name" value="Winged helix' DNA-binding domain"/>
    <property type="match status" value="1"/>
</dbReference>
<dbReference type="Gene3D" id="3.40.190.290">
    <property type="match status" value="1"/>
</dbReference>
<protein>
    <submittedName>
        <fullName evidence="6">HTH-type transcriptional regulator DmlR</fullName>
    </submittedName>
</protein>
<dbReference type="GO" id="GO:0043565">
    <property type="term" value="F:sequence-specific DNA binding"/>
    <property type="evidence" value="ECO:0007669"/>
    <property type="project" value="TreeGrafter"/>
</dbReference>
<dbReference type="PANTHER" id="PTHR30537:SF5">
    <property type="entry name" value="HTH-TYPE TRANSCRIPTIONAL ACTIVATOR TTDR-RELATED"/>
    <property type="match status" value="1"/>
</dbReference>
<dbReference type="KEGG" id="hyf:DTO96_101610"/>
<dbReference type="FunFam" id="1.10.10.10:FF:000001">
    <property type="entry name" value="LysR family transcriptional regulator"/>
    <property type="match status" value="1"/>
</dbReference>
<accession>A0A345DBY2</accession>
<dbReference type="InterPro" id="IPR036388">
    <property type="entry name" value="WH-like_DNA-bd_sf"/>
</dbReference>
<evidence type="ECO:0000256" key="3">
    <source>
        <dbReference type="ARBA" id="ARBA00023125"/>
    </source>
</evidence>
<dbReference type="AlphaFoldDB" id="A0A345DBY2"/>
<dbReference type="Gene3D" id="1.10.10.10">
    <property type="entry name" value="Winged helix-like DNA-binding domain superfamily/Winged helix DNA-binding domain"/>
    <property type="match status" value="1"/>
</dbReference>
<name>A0A345DBY2_9BURK</name>
<evidence type="ECO:0000256" key="4">
    <source>
        <dbReference type="ARBA" id="ARBA00023163"/>
    </source>
</evidence>
<evidence type="ECO:0000256" key="2">
    <source>
        <dbReference type="ARBA" id="ARBA00023015"/>
    </source>
</evidence>
<dbReference type="InterPro" id="IPR058163">
    <property type="entry name" value="LysR-type_TF_proteobact-type"/>
</dbReference>
<evidence type="ECO:0000259" key="5">
    <source>
        <dbReference type="PROSITE" id="PS50931"/>
    </source>
</evidence>
<proteinExistence type="inferred from homology"/>
<organism evidence="6 7">
    <name type="scientific">Ephemeroptericola cinctiostellae</name>
    <dbReference type="NCBI Taxonomy" id="2268024"/>
    <lineage>
        <taxon>Bacteria</taxon>
        <taxon>Pseudomonadati</taxon>
        <taxon>Pseudomonadota</taxon>
        <taxon>Betaproteobacteria</taxon>
        <taxon>Burkholderiales</taxon>
        <taxon>Burkholderiaceae</taxon>
        <taxon>Ephemeroptericola</taxon>
    </lineage>
</organism>
<keyword evidence="3" id="KW-0238">DNA-binding</keyword>
<dbReference type="InterPro" id="IPR036390">
    <property type="entry name" value="WH_DNA-bd_sf"/>
</dbReference>
<dbReference type="GO" id="GO:0006351">
    <property type="term" value="P:DNA-templated transcription"/>
    <property type="evidence" value="ECO:0007669"/>
    <property type="project" value="TreeGrafter"/>
</dbReference>
<comment type="similarity">
    <text evidence="1">Belongs to the LysR transcriptional regulatory family.</text>
</comment>
<evidence type="ECO:0000313" key="7">
    <source>
        <dbReference type="Proteomes" id="UP000252182"/>
    </source>
</evidence>
<dbReference type="InterPro" id="IPR005119">
    <property type="entry name" value="LysR_subst-bd"/>
</dbReference>
<keyword evidence="2" id="KW-0805">Transcription regulation</keyword>
<dbReference type="InterPro" id="IPR000847">
    <property type="entry name" value="LysR_HTH_N"/>
</dbReference>
<dbReference type="SUPFAM" id="SSF53850">
    <property type="entry name" value="Periplasmic binding protein-like II"/>
    <property type="match status" value="1"/>
</dbReference>